<keyword evidence="2 4" id="KW-0238">DNA-binding</keyword>
<protein>
    <submittedName>
        <fullName evidence="4">CENP-B N-terminal DNA-binding domain</fullName>
    </submittedName>
</protein>
<comment type="caution">
    <text evidence="4">The sequence shown here is derived from an EMBL/GenBank/DDBJ whole genome shotgun (WGS) entry which is preliminary data.</text>
</comment>
<dbReference type="SUPFAM" id="SSF46689">
    <property type="entry name" value="Homeodomain-like"/>
    <property type="match status" value="1"/>
</dbReference>
<dbReference type="GO" id="GO:0005634">
    <property type="term" value="C:nucleus"/>
    <property type="evidence" value="ECO:0007669"/>
    <property type="project" value="UniProtKB-SubCell"/>
</dbReference>
<feature type="DNA-binding region" description="H-T-H motif" evidence="2">
    <location>
        <begin position="34"/>
        <end position="54"/>
    </location>
</feature>
<evidence type="ECO:0000259" key="3">
    <source>
        <dbReference type="PROSITE" id="PS50960"/>
    </source>
</evidence>
<keyword evidence="5" id="KW-1185">Reference proteome</keyword>
<dbReference type="EMBL" id="JASPKY010001224">
    <property type="protein sequence ID" value="KAK9675198.1"/>
    <property type="molecule type" value="Genomic_DNA"/>
</dbReference>
<organism evidence="4 5">
    <name type="scientific">Popillia japonica</name>
    <name type="common">Japanese beetle</name>
    <dbReference type="NCBI Taxonomy" id="7064"/>
    <lineage>
        <taxon>Eukaryota</taxon>
        <taxon>Metazoa</taxon>
        <taxon>Ecdysozoa</taxon>
        <taxon>Arthropoda</taxon>
        <taxon>Hexapoda</taxon>
        <taxon>Insecta</taxon>
        <taxon>Pterygota</taxon>
        <taxon>Neoptera</taxon>
        <taxon>Endopterygota</taxon>
        <taxon>Coleoptera</taxon>
        <taxon>Polyphaga</taxon>
        <taxon>Scarabaeiformia</taxon>
        <taxon>Scarabaeidae</taxon>
        <taxon>Rutelinae</taxon>
        <taxon>Popillia</taxon>
    </lineage>
</organism>
<dbReference type="AlphaFoldDB" id="A0AAW1HFW9"/>
<sequence length="292" mass="32848">MLNNISRTGKKHKTWNPDQTKLAIHAVREKEMGYLKASKVFDVPKSTLEDYAKQFDKTQEQLVAAPIGRRPVLSLGMEEDLFPIDWKCIVLALRKPQGISKARIKGFTKGFFKRPENISKARIKGFTPENINKFFDVLEPAMEKINYNPSRLYNVDESGITTVQSKNSRVITLKCKKQVGTVTAAERGALVTGVFCMNPVGGFVPPLFVFPRKNMKAELLDGAPPGTIAACHPSAWIQQHIFSQWLQHFIGHVKPSLQDPVLLILDGRYSHTSKIQYCLSLMAAIVTQEILR</sequence>
<evidence type="ECO:0000256" key="2">
    <source>
        <dbReference type="PROSITE-ProRule" id="PRU00320"/>
    </source>
</evidence>
<comment type="subcellular location">
    <subcellularLocation>
        <location evidence="1 2">Nucleus</location>
    </subcellularLocation>
</comment>
<gene>
    <name evidence="4" type="ORF">QE152_g40555</name>
</gene>
<dbReference type="GO" id="GO:0003677">
    <property type="term" value="F:DNA binding"/>
    <property type="evidence" value="ECO:0007669"/>
    <property type="project" value="UniProtKB-UniRule"/>
</dbReference>
<evidence type="ECO:0000313" key="5">
    <source>
        <dbReference type="Proteomes" id="UP001458880"/>
    </source>
</evidence>
<proteinExistence type="predicted"/>
<dbReference type="Pfam" id="PF05225">
    <property type="entry name" value="HTH_psq"/>
    <property type="match status" value="1"/>
</dbReference>
<dbReference type="InterPro" id="IPR009057">
    <property type="entry name" value="Homeodomain-like_sf"/>
</dbReference>
<accession>A0AAW1HFW9</accession>
<evidence type="ECO:0000256" key="1">
    <source>
        <dbReference type="ARBA" id="ARBA00004123"/>
    </source>
</evidence>
<dbReference type="InterPro" id="IPR007889">
    <property type="entry name" value="HTH_Psq"/>
</dbReference>
<name>A0AAW1HFW9_POPJA</name>
<reference evidence="4 5" key="1">
    <citation type="journal article" date="2024" name="BMC Genomics">
        <title>De novo assembly and annotation of Popillia japonica's genome with initial clues to its potential as an invasive pest.</title>
        <authorList>
            <person name="Cucini C."/>
            <person name="Boschi S."/>
            <person name="Funari R."/>
            <person name="Cardaioli E."/>
            <person name="Iannotti N."/>
            <person name="Marturano G."/>
            <person name="Paoli F."/>
            <person name="Bruttini M."/>
            <person name="Carapelli A."/>
            <person name="Frati F."/>
            <person name="Nardi F."/>
        </authorList>
    </citation>
    <scope>NUCLEOTIDE SEQUENCE [LARGE SCALE GENOMIC DNA]</scope>
    <source>
        <strain evidence="4">DMR45628</strain>
    </source>
</reference>
<dbReference type="Pfam" id="PF03184">
    <property type="entry name" value="DDE_1"/>
    <property type="match status" value="1"/>
</dbReference>
<dbReference type="Proteomes" id="UP001458880">
    <property type="component" value="Unassembled WGS sequence"/>
</dbReference>
<evidence type="ECO:0000313" key="4">
    <source>
        <dbReference type="EMBL" id="KAK9675198.1"/>
    </source>
</evidence>
<keyword evidence="2" id="KW-0539">Nucleus</keyword>
<dbReference type="Gene3D" id="1.10.10.60">
    <property type="entry name" value="Homeodomain-like"/>
    <property type="match status" value="1"/>
</dbReference>
<dbReference type="PROSITE" id="PS50960">
    <property type="entry name" value="HTH_PSQ"/>
    <property type="match status" value="1"/>
</dbReference>
<feature type="domain" description="HTH psq-type" evidence="3">
    <location>
        <begin position="6"/>
        <end position="58"/>
    </location>
</feature>
<dbReference type="InterPro" id="IPR004875">
    <property type="entry name" value="DDE_SF_endonuclease_dom"/>
</dbReference>